<sequence length="292" mass="32671">MAIDRTGLAEFLRRRRESLQPEDVGLPRGRRRRTSGLRREEVAGLCHMSTDYYARLERGTGPQPSPQMVAAIAQGLRLSLDERDHLFRLAGHNPPTRGVDSEHISPGMLRIFDHIDDTPAEIVTELGETLRQTPLGVALTGDLTVYDGPSRSIGYRWFTDPETRHRYAPDDHPFLTRMFASGLRGVVTLRGPGSRAADLAELLLARSDEFREVWNDHEIGIRPREVKNFIHPEVGALELTCQTLLDPGQSHALLVYTATPGSDSYDKLRLLSVIGSRSDRPAELNHDGRKGE</sequence>
<proteinExistence type="predicted"/>
<dbReference type="PANTHER" id="PTHR35010">
    <property type="entry name" value="BLL4672 PROTEIN-RELATED"/>
    <property type="match status" value="1"/>
</dbReference>
<dbReference type="SMART" id="SM00530">
    <property type="entry name" value="HTH_XRE"/>
    <property type="match status" value="1"/>
</dbReference>
<dbReference type="InterPro" id="IPR041413">
    <property type="entry name" value="MLTR_LBD"/>
</dbReference>
<dbReference type="OrthoDB" id="3608749at2"/>
<dbReference type="RefSeq" id="WP_124708294.1">
    <property type="nucleotide sequence ID" value="NZ_CP033972.1"/>
</dbReference>
<dbReference type="AlphaFoldDB" id="A0A3G8JM27"/>
<dbReference type="Gene3D" id="3.30.450.180">
    <property type="match status" value="1"/>
</dbReference>
<organism evidence="2 3">
    <name type="scientific">Gordonia insulae</name>
    <dbReference type="NCBI Taxonomy" id="2420509"/>
    <lineage>
        <taxon>Bacteria</taxon>
        <taxon>Bacillati</taxon>
        <taxon>Actinomycetota</taxon>
        <taxon>Actinomycetes</taxon>
        <taxon>Mycobacteriales</taxon>
        <taxon>Gordoniaceae</taxon>
        <taxon>Gordonia</taxon>
    </lineage>
</organism>
<evidence type="ECO:0000313" key="2">
    <source>
        <dbReference type="EMBL" id="AZG45655.1"/>
    </source>
</evidence>
<dbReference type="SUPFAM" id="SSF47413">
    <property type="entry name" value="lambda repressor-like DNA-binding domains"/>
    <property type="match status" value="1"/>
</dbReference>
<dbReference type="Proteomes" id="UP000271469">
    <property type="component" value="Chromosome"/>
</dbReference>
<dbReference type="PANTHER" id="PTHR35010:SF2">
    <property type="entry name" value="BLL4672 PROTEIN"/>
    <property type="match status" value="1"/>
</dbReference>
<gene>
    <name evidence="2" type="ORF">D7316_02255</name>
</gene>
<name>A0A3G8JM27_9ACTN</name>
<reference evidence="2 3" key="1">
    <citation type="submission" date="2018-11" db="EMBL/GenBank/DDBJ databases">
        <title>Gordonia insulae sp. nov., isolated from an island soil.</title>
        <authorList>
            <person name="Kim Y.S."/>
            <person name="Kim S.B."/>
        </authorList>
    </citation>
    <scope>NUCLEOTIDE SEQUENCE [LARGE SCALE GENOMIC DNA]</scope>
    <source>
        <strain evidence="2 3">MMS17-SY073</strain>
    </source>
</reference>
<dbReference type="EMBL" id="CP033972">
    <property type="protein sequence ID" value="AZG45655.1"/>
    <property type="molecule type" value="Genomic_DNA"/>
</dbReference>
<dbReference type="KEGG" id="gom:D7316_02255"/>
<evidence type="ECO:0000259" key="1">
    <source>
        <dbReference type="PROSITE" id="PS50943"/>
    </source>
</evidence>
<dbReference type="Pfam" id="PF13560">
    <property type="entry name" value="HTH_31"/>
    <property type="match status" value="1"/>
</dbReference>
<dbReference type="InterPro" id="IPR010982">
    <property type="entry name" value="Lambda_DNA-bd_dom_sf"/>
</dbReference>
<dbReference type="CDD" id="cd00093">
    <property type="entry name" value="HTH_XRE"/>
    <property type="match status" value="1"/>
</dbReference>
<dbReference type="InterPro" id="IPR001387">
    <property type="entry name" value="Cro/C1-type_HTH"/>
</dbReference>
<evidence type="ECO:0000313" key="3">
    <source>
        <dbReference type="Proteomes" id="UP000271469"/>
    </source>
</evidence>
<protein>
    <recommendedName>
        <fullName evidence="1">HTH cro/C1-type domain-containing protein</fullName>
    </recommendedName>
</protein>
<feature type="domain" description="HTH cro/C1-type" evidence="1">
    <location>
        <begin position="36"/>
        <end position="83"/>
    </location>
</feature>
<dbReference type="Pfam" id="PF17765">
    <property type="entry name" value="MLTR_LBD"/>
    <property type="match status" value="1"/>
</dbReference>
<dbReference type="GO" id="GO:0003677">
    <property type="term" value="F:DNA binding"/>
    <property type="evidence" value="ECO:0007669"/>
    <property type="project" value="InterPro"/>
</dbReference>
<accession>A0A3G8JM27</accession>
<dbReference type="Gene3D" id="1.10.260.40">
    <property type="entry name" value="lambda repressor-like DNA-binding domains"/>
    <property type="match status" value="1"/>
</dbReference>
<keyword evidence="3" id="KW-1185">Reference proteome</keyword>
<dbReference type="PROSITE" id="PS50943">
    <property type="entry name" value="HTH_CROC1"/>
    <property type="match status" value="1"/>
</dbReference>